<dbReference type="SMART" id="SM00744">
    <property type="entry name" value="RINGv"/>
    <property type="match status" value="1"/>
</dbReference>
<evidence type="ECO:0000256" key="1">
    <source>
        <dbReference type="ARBA" id="ARBA00004477"/>
    </source>
</evidence>
<evidence type="ECO:0000256" key="9">
    <source>
        <dbReference type="ARBA" id="ARBA00067460"/>
    </source>
</evidence>
<dbReference type="PANTHER" id="PTHR22763:SF163">
    <property type="entry name" value="E3 UBIQUITIN-PROTEIN LIGASE RNF139"/>
    <property type="match status" value="1"/>
</dbReference>
<feature type="compositionally biased region" description="Acidic residues" evidence="14">
    <location>
        <begin position="633"/>
        <end position="648"/>
    </location>
</feature>
<feature type="transmembrane region" description="Helical" evidence="15">
    <location>
        <begin position="321"/>
        <end position="339"/>
    </location>
</feature>
<dbReference type="Pfam" id="PF13705">
    <property type="entry name" value="TRC8_N"/>
    <property type="match status" value="1"/>
</dbReference>
<evidence type="ECO:0000256" key="13">
    <source>
        <dbReference type="PROSITE-ProRule" id="PRU00175"/>
    </source>
</evidence>
<dbReference type="InterPro" id="IPR025754">
    <property type="entry name" value="TRC8_N_dom"/>
</dbReference>
<feature type="transmembrane region" description="Helical" evidence="15">
    <location>
        <begin position="145"/>
        <end position="162"/>
    </location>
</feature>
<dbReference type="InterPro" id="IPR050731">
    <property type="entry name" value="HRD1_E3_ubiq-ligases"/>
</dbReference>
<dbReference type="Proteomes" id="UP000808372">
    <property type="component" value="Chromosome 27"/>
</dbReference>
<dbReference type="AlphaFoldDB" id="A0A8U0PCC1"/>
<feature type="region of interest" description="Disordered" evidence="14">
    <location>
        <begin position="606"/>
        <end position="670"/>
    </location>
</feature>
<keyword evidence="3" id="KW-0479">Metal-binding</keyword>
<organism evidence="17 18">
    <name type="scientific">Salvelinus namaycush</name>
    <name type="common">Lake trout</name>
    <name type="synonym">Salmo namaycush</name>
    <dbReference type="NCBI Taxonomy" id="8040"/>
    <lineage>
        <taxon>Eukaryota</taxon>
        <taxon>Metazoa</taxon>
        <taxon>Chordata</taxon>
        <taxon>Craniata</taxon>
        <taxon>Vertebrata</taxon>
        <taxon>Euteleostomi</taxon>
        <taxon>Actinopterygii</taxon>
        <taxon>Neopterygii</taxon>
        <taxon>Teleostei</taxon>
        <taxon>Protacanthopterygii</taxon>
        <taxon>Salmoniformes</taxon>
        <taxon>Salmonidae</taxon>
        <taxon>Salmoninae</taxon>
        <taxon>Salvelinus</taxon>
    </lineage>
</organism>
<keyword evidence="2 15" id="KW-0812">Transmembrane</keyword>
<evidence type="ECO:0000256" key="12">
    <source>
        <dbReference type="ARBA" id="ARBA00080457"/>
    </source>
</evidence>
<feature type="transmembrane region" description="Helical" evidence="15">
    <location>
        <begin position="466"/>
        <end position="485"/>
    </location>
</feature>
<dbReference type="SUPFAM" id="SSF57850">
    <property type="entry name" value="RING/U-box"/>
    <property type="match status" value="1"/>
</dbReference>
<evidence type="ECO:0000259" key="16">
    <source>
        <dbReference type="PROSITE" id="PS50089"/>
    </source>
</evidence>
<keyword evidence="8 15" id="KW-0472">Membrane</keyword>
<dbReference type="GO" id="GO:0008270">
    <property type="term" value="F:zinc ion binding"/>
    <property type="evidence" value="ECO:0007669"/>
    <property type="project" value="UniProtKB-KW"/>
</dbReference>
<dbReference type="GO" id="GO:0061630">
    <property type="term" value="F:ubiquitin protein ligase activity"/>
    <property type="evidence" value="ECO:0007669"/>
    <property type="project" value="TreeGrafter"/>
</dbReference>
<dbReference type="PROSITE" id="PS50089">
    <property type="entry name" value="ZF_RING_2"/>
    <property type="match status" value="1"/>
</dbReference>
<keyword evidence="7 15" id="KW-1133">Transmembrane helix</keyword>
<feature type="transmembrane region" description="Helical" evidence="15">
    <location>
        <begin position="12"/>
        <end position="36"/>
    </location>
</feature>
<dbReference type="SMART" id="SM00184">
    <property type="entry name" value="RING"/>
    <property type="match status" value="1"/>
</dbReference>
<evidence type="ECO:0000256" key="3">
    <source>
        <dbReference type="ARBA" id="ARBA00022723"/>
    </source>
</evidence>
<feature type="transmembrane region" description="Helical" evidence="15">
    <location>
        <begin position="168"/>
        <end position="189"/>
    </location>
</feature>
<evidence type="ECO:0000313" key="18">
    <source>
        <dbReference type="RefSeq" id="XP_038822317.1"/>
    </source>
</evidence>
<evidence type="ECO:0000256" key="6">
    <source>
        <dbReference type="ARBA" id="ARBA00022833"/>
    </source>
</evidence>
<evidence type="ECO:0000313" key="17">
    <source>
        <dbReference type="Proteomes" id="UP000808372"/>
    </source>
</evidence>
<dbReference type="InterPro" id="IPR001841">
    <property type="entry name" value="Znf_RING"/>
</dbReference>
<feature type="transmembrane region" description="Helical" evidence="15">
    <location>
        <begin position="414"/>
        <end position="440"/>
    </location>
</feature>
<dbReference type="InterPro" id="IPR013083">
    <property type="entry name" value="Znf_RING/FYVE/PHD"/>
</dbReference>
<dbReference type="GO" id="GO:0043161">
    <property type="term" value="P:proteasome-mediated ubiquitin-dependent protein catabolic process"/>
    <property type="evidence" value="ECO:0007669"/>
    <property type="project" value="TreeGrafter"/>
</dbReference>
<dbReference type="Gene3D" id="3.30.40.10">
    <property type="entry name" value="Zinc/RING finger domain, C3HC4 (zinc finger)"/>
    <property type="match status" value="1"/>
</dbReference>
<dbReference type="OrthoDB" id="4348522at2759"/>
<keyword evidence="17" id="KW-1185">Reference proteome</keyword>
<feature type="transmembrane region" description="Helical" evidence="15">
    <location>
        <begin position="73"/>
        <end position="94"/>
    </location>
</feature>
<accession>A0A8U0PCC1</accession>
<dbReference type="Pfam" id="PF13639">
    <property type="entry name" value="zf-RING_2"/>
    <property type="match status" value="1"/>
</dbReference>
<evidence type="ECO:0000256" key="4">
    <source>
        <dbReference type="ARBA" id="ARBA00022771"/>
    </source>
</evidence>
<keyword evidence="4 13" id="KW-0863">Zinc-finger</keyword>
<feature type="transmembrane region" description="Helical" evidence="15">
    <location>
        <begin position="387"/>
        <end position="407"/>
    </location>
</feature>
<dbReference type="GO" id="GO:0036503">
    <property type="term" value="P:ERAD pathway"/>
    <property type="evidence" value="ECO:0007669"/>
    <property type="project" value="TreeGrafter"/>
</dbReference>
<feature type="compositionally biased region" description="Low complexity" evidence="14">
    <location>
        <begin position="613"/>
        <end position="626"/>
    </location>
</feature>
<evidence type="ECO:0000256" key="14">
    <source>
        <dbReference type="SAM" id="MobiDB-lite"/>
    </source>
</evidence>
<dbReference type="KEGG" id="snh:120022472"/>
<evidence type="ECO:0000256" key="10">
    <source>
        <dbReference type="ARBA" id="ARBA00077421"/>
    </source>
</evidence>
<feature type="transmembrane region" description="Helical" evidence="15">
    <location>
        <begin position="42"/>
        <end position="66"/>
    </location>
</feature>
<evidence type="ECO:0000256" key="8">
    <source>
        <dbReference type="ARBA" id="ARBA00023136"/>
    </source>
</evidence>
<gene>
    <name evidence="18" type="primary">LOC120022472</name>
</gene>
<protein>
    <recommendedName>
        <fullName evidence="9">E3 ubiquitin-protein ligase RNF139</fullName>
    </recommendedName>
    <alternativeName>
        <fullName evidence="12">RING finger protein 139</fullName>
    </alternativeName>
    <alternativeName>
        <fullName evidence="11">RING-type E3 ubiquitin transferase RNF139</fullName>
    </alternativeName>
    <alternativeName>
        <fullName evidence="10">Translocation in renal carcinoma on chromosome 8 protein</fullName>
    </alternativeName>
</protein>
<feature type="compositionally biased region" description="Acidic residues" evidence="14">
    <location>
        <begin position="655"/>
        <end position="670"/>
    </location>
</feature>
<dbReference type="GeneID" id="120022472"/>
<proteinExistence type="predicted"/>
<evidence type="ECO:0000256" key="15">
    <source>
        <dbReference type="SAM" id="Phobius"/>
    </source>
</evidence>
<evidence type="ECO:0000256" key="11">
    <source>
        <dbReference type="ARBA" id="ARBA00080068"/>
    </source>
</evidence>
<keyword evidence="6" id="KW-0862">Zinc</keyword>
<feature type="transmembrane region" description="Helical" evidence="15">
    <location>
        <begin position="285"/>
        <end position="309"/>
    </location>
</feature>
<comment type="subcellular location">
    <subcellularLocation>
        <location evidence="1">Endoplasmic reticulum membrane</location>
        <topology evidence="1">Multi-pass membrane protein</topology>
    </subcellularLocation>
</comment>
<feature type="transmembrane region" description="Helical" evidence="15">
    <location>
        <begin position="120"/>
        <end position="138"/>
    </location>
</feature>
<evidence type="ECO:0000256" key="7">
    <source>
        <dbReference type="ARBA" id="ARBA00022989"/>
    </source>
</evidence>
<feature type="domain" description="RING-type" evidence="16">
    <location>
        <begin position="543"/>
        <end position="582"/>
    </location>
</feature>
<feature type="transmembrane region" description="Helical" evidence="15">
    <location>
        <begin position="351"/>
        <end position="367"/>
    </location>
</feature>
<dbReference type="PANTHER" id="PTHR22763">
    <property type="entry name" value="RING ZINC FINGER PROTEIN"/>
    <property type="match status" value="1"/>
</dbReference>
<dbReference type="RefSeq" id="XP_038822317.1">
    <property type="nucleotide sequence ID" value="XM_038966389.1"/>
</dbReference>
<dbReference type="InterPro" id="IPR011016">
    <property type="entry name" value="Znf_RING-CH"/>
</dbReference>
<evidence type="ECO:0000256" key="2">
    <source>
        <dbReference type="ARBA" id="ARBA00022692"/>
    </source>
</evidence>
<keyword evidence="5" id="KW-0256">Endoplasmic reticulum</keyword>
<reference evidence="18" key="1">
    <citation type="submission" date="2025-08" db="UniProtKB">
        <authorList>
            <consortium name="RefSeq"/>
        </authorList>
    </citation>
    <scope>IDENTIFICATION</scope>
    <source>
        <tissue evidence="18">White muscle</tissue>
    </source>
</reference>
<evidence type="ECO:0000256" key="5">
    <source>
        <dbReference type="ARBA" id="ARBA00022824"/>
    </source>
</evidence>
<sequence>MASANVRIGQQALTVLDVAFRVPCIFIIDAIFNSYYDPGSGWAGTAGKILIRVMGIMVSSVVLVLSQKALFKFYTLFFAVLLGVVAILINYYAISHIDFYSAYYKAALGFRLLPRNGPTLWLGMAVVQLLFGMGYVVLLNIQSVFAALVVLDIMIPLWGLIIELPVDVRQLVAVASGLALALNTAVCLALKLKWFYYSCRYVYLLVRHMYRIYGLQLLVEDTWKRIRFPDVLRVFWLTRMTAQAIILVYVVKVVRHESGEHSYLTWDVFWDLFSNLIISGCDSTLTVLGMSAVISSIAHYLGLSILAFIGSTEEEDKRLGFVAPVLFFILALQTGLSGLDPEERLVRLSRNMCLLLTAILHFIHGMTDPVLMSLSASHVSSFRRHFPVLLVSLCLFVLPIVLSYTLWHRYALNTWLFAVTAFCVELCLKVVVSLTVYALFMVDGYYNVLWEKLDDYVYCVRSTGNVIEFIFGVIMFGNGAYTMMFEAGSKIRACMMCLHAYFNIYLQAKNGWKTFINRRTAVKKINSLPEVKGGQLRDIEDVCAICYQEFATSARITPCQHYFHALCLRKWLYIQDTCPMCHQKVYIEEEARDRVPFNNNGYVAPDGDLGQFAEPDGAEAAAAAGGPEHENELLEDNDSIEYDEDEWGTENGETPIEEDYINDDTDSNGD</sequence>
<name>A0A8U0PCC1_SALNM</name>
<dbReference type="GO" id="GO:0036513">
    <property type="term" value="C:Derlin-1 retrotranslocation complex"/>
    <property type="evidence" value="ECO:0007669"/>
    <property type="project" value="TreeGrafter"/>
</dbReference>
<dbReference type="FunFam" id="3.30.40.10:FF:000166">
    <property type="entry name" value="E3 ubiquitin-protein ligase RNF139"/>
    <property type="match status" value="1"/>
</dbReference>